<evidence type="ECO:0000256" key="3">
    <source>
        <dbReference type="ARBA" id="ARBA00022730"/>
    </source>
</evidence>
<dbReference type="HAMAP" id="MF_00480_A">
    <property type="entry name" value="Ribosomal_uS7_A"/>
    <property type="match status" value="1"/>
</dbReference>
<evidence type="ECO:0000256" key="2">
    <source>
        <dbReference type="ARBA" id="ARBA00011458"/>
    </source>
</evidence>
<organism evidence="10 11">
    <name type="scientific">Methanocella arvoryzae (strain DSM 22066 / NBRC 105507 / MRE50)</name>
    <dbReference type="NCBI Taxonomy" id="351160"/>
    <lineage>
        <taxon>Archaea</taxon>
        <taxon>Methanobacteriati</taxon>
        <taxon>Methanobacteriota</taxon>
        <taxon>Stenosarchaea group</taxon>
        <taxon>Methanomicrobia</taxon>
        <taxon>Methanocellales</taxon>
        <taxon>Methanocellaceae</taxon>
        <taxon>Methanocella</taxon>
    </lineage>
</organism>
<comment type="subunit">
    <text evidence="2 7">Part of the 30S ribosomal subunit.</text>
</comment>
<dbReference type="Gene3D" id="1.10.455.10">
    <property type="entry name" value="Ribosomal protein S7 domain"/>
    <property type="match status" value="1"/>
</dbReference>
<feature type="region of interest" description="Disordered" evidence="8">
    <location>
        <begin position="186"/>
        <end position="206"/>
    </location>
</feature>
<reference evidence="10 11" key="1">
    <citation type="journal article" date="2006" name="Science">
        <title>Genome of rice cluster I archaea -- the key methane producers in the rice rhizosphere.</title>
        <authorList>
            <person name="Erkel C."/>
            <person name="Kube M."/>
            <person name="Reinhardt R."/>
            <person name="Liesack W."/>
        </authorList>
    </citation>
    <scope>NUCLEOTIDE SEQUENCE [LARGE SCALE GENOMIC DNA]</scope>
    <source>
        <strain evidence="11">DSM 22066 / NBRC 105507 / MRE50</strain>
    </source>
</reference>
<feature type="domain" description="Small ribosomal subunit protein uS7" evidence="9">
    <location>
        <begin position="41"/>
        <end position="206"/>
    </location>
</feature>
<name>Q0W8G4_METAR</name>
<keyword evidence="6 7" id="KW-0687">Ribonucleoprotein</keyword>
<dbReference type="PATRIC" id="fig|351160.9.peg.2920"/>
<dbReference type="PANTHER" id="PTHR11205">
    <property type="entry name" value="RIBOSOMAL PROTEIN S7"/>
    <property type="match status" value="1"/>
</dbReference>
<keyword evidence="4 7" id="KW-0694">RNA-binding</keyword>
<dbReference type="CDD" id="cd14867">
    <property type="entry name" value="uS7_Eukaryote"/>
    <property type="match status" value="1"/>
</dbReference>
<dbReference type="SUPFAM" id="SSF47973">
    <property type="entry name" value="Ribosomal protein S7"/>
    <property type="match status" value="1"/>
</dbReference>
<dbReference type="InterPro" id="IPR026018">
    <property type="entry name" value="Ribosomal_uS7_arc"/>
</dbReference>
<dbReference type="eggNOG" id="arCOG04254">
    <property type="taxonomic scope" value="Archaea"/>
</dbReference>
<dbReference type="NCBIfam" id="TIGR01028">
    <property type="entry name" value="uS7_euk_arch"/>
    <property type="match status" value="1"/>
</dbReference>
<evidence type="ECO:0000256" key="5">
    <source>
        <dbReference type="ARBA" id="ARBA00022980"/>
    </source>
</evidence>
<proteinExistence type="inferred from homology"/>
<feature type="compositionally biased region" description="Basic and acidic residues" evidence="8">
    <location>
        <begin position="193"/>
        <end position="206"/>
    </location>
</feature>
<dbReference type="STRING" id="351160.LRC363"/>
<evidence type="ECO:0000313" key="11">
    <source>
        <dbReference type="Proteomes" id="UP000000663"/>
    </source>
</evidence>
<comment type="similarity">
    <text evidence="1 7">Belongs to the universal ribosomal protein uS7 family.</text>
</comment>
<dbReference type="InterPro" id="IPR023798">
    <property type="entry name" value="Ribosomal_uS7_dom"/>
</dbReference>
<dbReference type="Proteomes" id="UP000000663">
    <property type="component" value="Chromosome"/>
</dbReference>
<evidence type="ECO:0000256" key="1">
    <source>
        <dbReference type="ARBA" id="ARBA00007151"/>
    </source>
</evidence>
<dbReference type="AlphaFoldDB" id="Q0W8G4"/>
<gene>
    <name evidence="10" type="primary">rps7p</name>
    <name evidence="7" type="synonym">rps7</name>
    <name evidence="10" type="ORF">LRC363</name>
</gene>
<dbReference type="GO" id="GO:0019843">
    <property type="term" value="F:rRNA binding"/>
    <property type="evidence" value="ECO:0007669"/>
    <property type="project" value="UniProtKB-UniRule"/>
</dbReference>
<dbReference type="InterPro" id="IPR036823">
    <property type="entry name" value="Ribosomal_uS7_dom_sf"/>
</dbReference>
<dbReference type="GO" id="GO:0003735">
    <property type="term" value="F:structural constituent of ribosome"/>
    <property type="evidence" value="ECO:0007669"/>
    <property type="project" value="UniProtKB-UniRule"/>
</dbReference>
<evidence type="ECO:0000259" key="9">
    <source>
        <dbReference type="Pfam" id="PF00177"/>
    </source>
</evidence>
<dbReference type="NCBIfam" id="NF003106">
    <property type="entry name" value="PRK04027.1"/>
    <property type="match status" value="1"/>
</dbReference>
<keyword evidence="3 7" id="KW-0699">rRNA-binding</keyword>
<dbReference type="EMBL" id="AM114193">
    <property type="protein sequence ID" value="CAJ35329.1"/>
    <property type="molecule type" value="Genomic_DNA"/>
</dbReference>
<dbReference type="RefSeq" id="WP_012037162.1">
    <property type="nucleotide sequence ID" value="NC_009464.1"/>
</dbReference>
<keyword evidence="5 7" id="KW-0689">Ribosomal protein</keyword>
<evidence type="ECO:0000313" key="10">
    <source>
        <dbReference type="EMBL" id="CAJ35329.1"/>
    </source>
</evidence>
<dbReference type="GO" id="GO:0015935">
    <property type="term" value="C:small ribosomal subunit"/>
    <property type="evidence" value="ECO:0007669"/>
    <property type="project" value="UniProtKB-UniRule"/>
</dbReference>
<sequence length="206" mass="23003">MAEETIETTTTNSVENSYHNNLLLFGKYDMSEVQIKDPSIKRYINLKPIVVPHTGGKSAFRQFKKADMPIVERLINKLMRNEFNTGEKTKCYGIVRDSFEIIATRTKQNPVQVLVDAIENAGPREETVRLKYGGINVPKSVDTAPMRRVDQALMFICAGAEKASFKSKKSIESALADELIAASKGDVKSYSVGKKDEKERVAKAAR</sequence>
<protein>
    <recommendedName>
        <fullName evidence="7">Small ribosomal subunit protein uS7</fullName>
    </recommendedName>
</protein>
<comment type="function">
    <text evidence="7">One of the primary rRNA binding proteins, it binds directly to 16S rRNA where it nucleates assembly of the head domain of the 30S subunit. Is located at the subunit interface close to the decoding center.</text>
</comment>
<dbReference type="Pfam" id="PF00177">
    <property type="entry name" value="Ribosomal_S7"/>
    <property type="match status" value="1"/>
</dbReference>
<dbReference type="OrthoDB" id="45346at2157"/>
<evidence type="ECO:0000256" key="7">
    <source>
        <dbReference type="HAMAP-Rule" id="MF_00480"/>
    </source>
</evidence>
<evidence type="ECO:0000256" key="4">
    <source>
        <dbReference type="ARBA" id="ARBA00022884"/>
    </source>
</evidence>
<dbReference type="InterPro" id="IPR000235">
    <property type="entry name" value="Ribosomal_uS7"/>
</dbReference>
<dbReference type="InterPro" id="IPR005716">
    <property type="entry name" value="Ribosomal_uS7_euk/arc"/>
</dbReference>
<evidence type="ECO:0000256" key="8">
    <source>
        <dbReference type="SAM" id="MobiDB-lite"/>
    </source>
</evidence>
<keyword evidence="11" id="KW-1185">Reference proteome</keyword>
<dbReference type="PIRSF" id="PIRSF002122">
    <property type="entry name" value="RPS7p_RPS7a_RPS5e_RPS7o"/>
    <property type="match status" value="1"/>
</dbReference>
<dbReference type="GeneID" id="5143756"/>
<accession>Q0W8G4</accession>
<evidence type="ECO:0000256" key="6">
    <source>
        <dbReference type="ARBA" id="ARBA00023274"/>
    </source>
</evidence>
<dbReference type="GO" id="GO:0006412">
    <property type="term" value="P:translation"/>
    <property type="evidence" value="ECO:0007669"/>
    <property type="project" value="UniProtKB-UniRule"/>
</dbReference>
<dbReference type="KEGG" id="rci:LRC363"/>